<keyword evidence="2" id="KW-1185">Reference proteome</keyword>
<evidence type="ECO:0000313" key="2">
    <source>
        <dbReference type="Proteomes" id="UP000188268"/>
    </source>
</evidence>
<dbReference type="Proteomes" id="UP000188268">
    <property type="component" value="Unassembled WGS sequence"/>
</dbReference>
<accession>A0A1R3H8D1</accession>
<sequence length="45" mass="4961">MAGKFLASVRAISPRSISLLGFLYEPLFDFFPPTIPRFALSSLVS</sequence>
<protein>
    <submittedName>
        <fullName evidence="1">Uncharacterized protein</fullName>
    </submittedName>
</protein>
<dbReference type="EMBL" id="AWWV01012522">
    <property type="protein sequence ID" value="OMO66533.1"/>
    <property type="molecule type" value="Genomic_DNA"/>
</dbReference>
<gene>
    <name evidence="1" type="ORF">CCACVL1_21097</name>
</gene>
<dbReference type="AlphaFoldDB" id="A0A1R3H8D1"/>
<dbReference type="Gramene" id="OMO66533">
    <property type="protein sequence ID" value="OMO66533"/>
    <property type="gene ID" value="CCACVL1_21097"/>
</dbReference>
<evidence type="ECO:0000313" key="1">
    <source>
        <dbReference type="EMBL" id="OMO66533.1"/>
    </source>
</evidence>
<name>A0A1R3H8D1_COCAP</name>
<proteinExistence type="predicted"/>
<comment type="caution">
    <text evidence="1">The sequence shown here is derived from an EMBL/GenBank/DDBJ whole genome shotgun (WGS) entry which is preliminary data.</text>
</comment>
<reference evidence="1 2" key="1">
    <citation type="submission" date="2013-09" db="EMBL/GenBank/DDBJ databases">
        <title>Corchorus capsularis genome sequencing.</title>
        <authorList>
            <person name="Alam M."/>
            <person name="Haque M.S."/>
            <person name="Islam M.S."/>
            <person name="Emdad E.M."/>
            <person name="Islam M.M."/>
            <person name="Ahmed B."/>
            <person name="Halim A."/>
            <person name="Hossen Q.M.M."/>
            <person name="Hossain M.Z."/>
            <person name="Ahmed R."/>
            <person name="Khan M.M."/>
            <person name="Islam R."/>
            <person name="Rashid M.M."/>
            <person name="Khan S.A."/>
            <person name="Rahman M.S."/>
            <person name="Alam M."/>
        </authorList>
    </citation>
    <scope>NUCLEOTIDE SEQUENCE [LARGE SCALE GENOMIC DNA]</scope>
    <source>
        <strain evidence="2">cv. CVL-1</strain>
        <tissue evidence="1">Whole seedling</tissue>
    </source>
</reference>
<organism evidence="1 2">
    <name type="scientific">Corchorus capsularis</name>
    <name type="common">Jute</name>
    <dbReference type="NCBI Taxonomy" id="210143"/>
    <lineage>
        <taxon>Eukaryota</taxon>
        <taxon>Viridiplantae</taxon>
        <taxon>Streptophyta</taxon>
        <taxon>Embryophyta</taxon>
        <taxon>Tracheophyta</taxon>
        <taxon>Spermatophyta</taxon>
        <taxon>Magnoliopsida</taxon>
        <taxon>eudicotyledons</taxon>
        <taxon>Gunneridae</taxon>
        <taxon>Pentapetalae</taxon>
        <taxon>rosids</taxon>
        <taxon>malvids</taxon>
        <taxon>Malvales</taxon>
        <taxon>Malvaceae</taxon>
        <taxon>Grewioideae</taxon>
        <taxon>Apeibeae</taxon>
        <taxon>Corchorus</taxon>
    </lineage>
</organism>